<evidence type="ECO:0000256" key="1">
    <source>
        <dbReference type="SAM" id="SignalP"/>
    </source>
</evidence>
<dbReference type="AlphaFoldDB" id="A0A7W9ERU7"/>
<comment type="caution">
    <text evidence="2">The sequence shown here is derived from an EMBL/GenBank/DDBJ whole genome shotgun (WGS) entry which is preliminary data.</text>
</comment>
<keyword evidence="1" id="KW-0732">Signal</keyword>
<feature type="signal peptide" evidence="1">
    <location>
        <begin position="1"/>
        <end position="20"/>
    </location>
</feature>
<dbReference type="EMBL" id="JACIJH010000013">
    <property type="protein sequence ID" value="MBB5707954.1"/>
    <property type="molecule type" value="Genomic_DNA"/>
</dbReference>
<proteinExistence type="predicted"/>
<sequence>MKRGASILLCLMLTVSPVAAQDTDALMMRNIIDGVAPEDAAAGRFLADFADCAAADQQSRARDAMRRMPASDRSDADLYWIAMLSNSCVKSEDQLRYSVRYLRGPVAEFLLKRDFDLATWAPKGRPAKIYDAPSNDGLDRLSPETRSAVIFNEVGACVVTATPGETAALFQTERGSEAEKAAFAALTPTLAGCLPPKIELRISKFELRGYLAEAAYRYAVTAQTNKAAG</sequence>
<evidence type="ECO:0000313" key="3">
    <source>
        <dbReference type="Proteomes" id="UP000537161"/>
    </source>
</evidence>
<gene>
    <name evidence="2" type="ORF">FHR21_003324</name>
</gene>
<name>A0A7W9ERU7_9SPHN</name>
<dbReference type="RefSeq" id="WP_184100275.1">
    <property type="nucleotide sequence ID" value="NZ_JACIJH010000013.1"/>
</dbReference>
<protein>
    <submittedName>
        <fullName evidence="2">Uncharacterized protein</fullName>
    </submittedName>
</protein>
<evidence type="ECO:0000313" key="2">
    <source>
        <dbReference type="EMBL" id="MBB5707954.1"/>
    </source>
</evidence>
<reference evidence="2 3" key="1">
    <citation type="submission" date="2020-08" db="EMBL/GenBank/DDBJ databases">
        <title>Genomic Encyclopedia of Type Strains, Phase IV (KMG-IV): sequencing the most valuable type-strain genomes for metagenomic binning, comparative biology and taxonomic classification.</title>
        <authorList>
            <person name="Goeker M."/>
        </authorList>
    </citation>
    <scope>NUCLEOTIDE SEQUENCE [LARGE SCALE GENOMIC DNA]</scope>
    <source>
        <strain evidence="2 3">DSM 27163</strain>
    </source>
</reference>
<keyword evidence="3" id="KW-1185">Reference proteome</keyword>
<organism evidence="2 3">
    <name type="scientific">Sphingopyxis panaciterrulae</name>
    <dbReference type="NCBI Taxonomy" id="462372"/>
    <lineage>
        <taxon>Bacteria</taxon>
        <taxon>Pseudomonadati</taxon>
        <taxon>Pseudomonadota</taxon>
        <taxon>Alphaproteobacteria</taxon>
        <taxon>Sphingomonadales</taxon>
        <taxon>Sphingomonadaceae</taxon>
        <taxon>Sphingopyxis</taxon>
    </lineage>
</organism>
<accession>A0A7W9ERU7</accession>
<feature type="chain" id="PRO_5030977332" evidence="1">
    <location>
        <begin position="21"/>
        <end position="229"/>
    </location>
</feature>
<dbReference type="Proteomes" id="UP000537161">
    <property type="component" value="Unassembled WGS sequence"/>
</dbReference>